<protein>
    <submittedName>
        <fullName evidence="3">Uncharacterized protein</fullName>
    </submittedName>
</protein>
<dbReference type="InterPro" id="IPR035914">
    <property type="entry name" value="Sperma_CUB_dom_sf"/>
</dbReference>
<evidence type="ECO:0000256" key="1">
    <source>
        <dbReference type="SAM" id="SignalP"/>
    </source>
</evidence>
<proteinExistence type="predicted"/>
<evidence type="ECO:0000313" key="2">
    <source>
        <dbReference type="Proteomes" id="UP000887574"/>
    </source>
</evidence>
<sequence length="219" mass="25048">MLITRLFQHTIEHASIAILFLFSIAETADKFDCEDITFQNFTQPGFINSPIRWSLAVTYSESTINGLKVGERTYKKGERTTKPTVPLSIRSKSNIMQLHFTSDLSNNDKGFFGIFESIIEPSIVHPASISTTTSTLLSTSTEKSMHLPQMLYFQPHLLAEHKRVFKRCSEGQRIHLNIESFKTEACCDYWSIMMAGKSFSTPLKENTRPITFFEEMQMI</sequence>
<dbReference type="WBParaSite" id="jg22257">
    <property type="protein sequence ID" value="jg22257"/>
    <property type="gene ID" value="jg22257"/>
</dbReference>
<evidence type="ECO:0000313" key="3">
    <source>
        <dbReference type="WBParaSite" id="jg22257"/>
    </source>
</evidence>
<dbReference type="AlphaFoldDB" id="A0A915DR60"/>
<dbReference type="SUPFAM" id="SSF49854">
    <property type="entry name" value="Spermadhesin, CUB domain"/>
    <property type="match status" value="1"/>
</dbReference>
<accession>A0A915DR60</accession>
<dbReference type="Proteomes" id="UP000887574">
    <property type="component" value="Unplaced"/>
</dbReference>
<name>A0A915DR60_9BILA</name>
<keyword evidence="2" id="KW-1185">Reference proteome</keyword>
<keyword evidence="1" id="KW-0732">Signal</keyword>
<reference evidence="3" key="1">
    <citation type="submission" date="2022-11" db="UniProtKB">
        <authorList>
            <consortium name="WormBaseParasite"/>
        </authorList>
    </citation>
    <scope>IDENTIFICATION</scope>
</reference>
<organism evidence="2 3">
    <name type="scientific">Ditylenchus dipsaci</name>
    <dbReference type="NCBI Taxonomy" id="166011"/>
    <lineage>
        <taxon>Eukaryota</taxon>
        <taxon>Metazoa</taxon>
        <taxon>Ecdysozoa</taxon>
        <taxon>Nematoda</taxon>
        <taxon>Chromadorea</taxon>
        <taxon>Rhabditida</taxon>
        <taxon>Tylenchina</taxon>
        <taxon>Tylenchomorpha</taxon>
        <taxon>Sphaerularioidea</taxon>
        <taxon>Anguinidae</taxon>
        <taxon>Anguininae</taxon>
        <taxon>Ditylenchus</taxon>
    </lineage>
</organism>
<feature type="chain" id="PRO_5037848402" evidence="1">
    <location>
        <begin position="28"/>
        <end position="219"/>
    </location>
</feature>
<feature type="signal peptide" evidence="1">
    <location>
        <begin position="1"/>
        <end position="27"/>
    </location>
</feature>